<sequence length="164" mass="18895">MTAKSLSINWQWSTLDELSVAEAVAMLQLRQAVFIVEQDCPFHDIDGLDDQAIHLLGWQNNTLIATLRLFPEYADYQNRCSIGRICTHGEYRRFGAGRELVQQGIDYIEQHYPKREIQIGAQLYLKRFYEDFGFVQSSDVYDEDGIDHIHMIRPAASTQAPQKA</sequence>
<protein>
    <submittedName>
        <fullName evidence="2">ElaA protein</fullName>
    </submittedName>
</protein>
<comment type="caution">
    <text evidence="2">The sequence shown here is derived from an EMBL/GenBank/DDBJ whole genome shotgun (WGS) entry which is preliminary data.</text>
</comment>
<proteinExistence type="predicted"/>
<evidence type="ECO:0000313" key="3">
    <source>
        <dbReference type="Proteomes" id="UP000245790"/>
    </source>
</evidence>
<dbReference type="AlphaFoldDB" id="A0A316FJE2"/>
<evidence type="ECO:0000259" key="1">
    <source>
        <dbReference type="PROSITE" id="PS51186"/>
    </source>
</evidence>
<dbReference type="RefSeq" id="WP_210204946.1">
    <property type="nucleotide sequence ID" value="NZ_QGGU01000009.1"/>
</dbReference>
<dbReference type="SUPFAM" id="SSF55729">
    <property type="entry name" value="Acyl-CoA N-acyltransferases (Nat)"/>
    <property type="match status" value="1"/>
</dbReference>
<accession>A0A316FJE2</accession>
<dbReference type="Proteomes" id="UP000245790">
    <property type="component" value="Unassembled WGS sequence"/>
</dbReference>
<reference evidence="2 3" key="1">
    <citation type="submission" date="2018-05" db="EMBL/GenBank/DDBJ databases">
        <title>Genomic Encyclopedia of Type Strains, Phase IV (KMG-IV): sequencing the most valuable type-strain genomes for metagenomic binning, comparative biology and taxonomic classification.</title>
        <authorList>
            <person name="Goeker M."/>
        </authorList>
    </citation>
    <scope>NUCLEOTIDE SEQUENCE [LARGE SCALE GENOMIC DNA]</scope>
    <source>
        <strain evidence="2 3">DSM 25350</strain>
    </source>
</reference>
<keyword evidence="3" id="KW-1185">Reference proteome</keyword>
<name>A0A316FJE2_9GAMM</name>
<dbReference type="Gene3D" id="3.40.630.30">
    <property type="match status" value="1"/>
</dbReference>
<feature type="domain" description="N-acetyltransferase" evidence="1">
    <location>
        <begin position="13"/>
        <end position="156"/>
    </location>
</feature>
<dbReference type="EMBL" id="QGGU01000009">
    <property type="protein sequence ID" value="PWK48619.1"/>
    <property type="molecule type" value="Genomic_DNA"/>
</dbReference>
<dbReference type="InterPro" id="IPR016181">
    <property type="entry name" value="Acyl_CoA_acyltransferase"/>
</dbReference>
<dbReference type="GO" id="GO:0016747">
    <property type="term" value="F:acyltransferase activity, transferring groups other than amino-acyl groups"/>
    <property type="evidence" value="ECO:0007669"/>
    <property type="project" value="InterPro"/>
</dbReference>
<dbReference type="CDD" id="cd04301">
    <property type="entry name" value="NAT_SF"/>
    <property type="match status" value="1"/>
</dbReference>
<gene>
    <name evidence="2" type="ORF">C8D97_109170</name>
</gene>
<dbReference type="InterPro" id="IPR000182">
    <property type="entry name" value="GNAT_dom"/>
</dbReference>
<evidence type="ECO:0000313" key="2">
    <source>
        <dbReference type="EMBL" id="PWK48619.1"/>
    </source>
</evidence>
<organism evidence="2 3">
    <name type="scientific">Pleionea mediterranea</name>
    <dbReference type="NCBI Taxonomy" id="523701"/>
    <lineage>
        <taxon>Bacteria</taxon>
        <taxon>Pseudomonadati</taxon>
        <taxon>Pseudomonadota</taxon>
        <taxon>Gammaproteobacteria</taxon>
        <taxon>Oceanospirillales</taxon>
        <taxon>Pleioneaceae</taxon>
        <taxon>Pleionea</taxon>
    </lineage>
</organism>
<dbReference type="Pfam" id="PF13673">
    <property type="entry name" value="Acetyltransf_10"/>
    <property type="match status" value="1"/>
</dbReference>
<dbReference type="PROSITE" id="PS51186">
    <property type="entry name" value="GNAT"/>
    <property type="match status" value="1"/>
</dbReference>